<evidence type="ECO:0000313" key="2">
    <source>
        <dbReference type="EMBL" id="MBB5283539.1"/>
    </source>
</evidence>
<keyword evidence="3" id="KW-1185">Reference proteome</keyword>
<feature type="compositionally biased region" description="Acidic residues" evidence="1">
    <location>
        <begin position="40"/>
        <end position="50"/>
    </location>
</feature>
<evidence type="ECO:0000256" key="1">
    <source>
        <dbReference type="SAM" id="MobiDB-lite"/>
    </source>
</evidence>
<feature type="compositionally biased region" description="Basic and acidic residues" evidence="1">
    <location>
        <begin position="19"/>
        <end position="39"/>
    </location>
</feature>
<accession>A0A840TV41</accession>
<proteinExistence type="predicted"/>
<comment type="caution">
    <text evidence="2">The sequence shown here is derived from an EMBL/GenBank/DDBJ whole genome shotgun (WGS) entry which is preliminary data.</text>
</comment>
<dbReference type="RefSeq" id="WP_184173017.1">
    <property type="nucleotide sequence ID" value="NZ_JACHGF010000002.1"/>
</dbReference>
<evidence type="ECO:0000313" key="3">
    <source>
        <dbReference type="Proteomes" id="UP000557307"/>
    </source>
</evidence>
<feature type="region of interest" description="Disordered" evidence="1">
    <location>
        <begin position="1"/>
        <end position="55"/>
    </location>
</feature>
<reference evidence="2 3" key="1">
    <citation type="submission" date="2020-08" db="EMBL/GenBank/DDBJ databases">
        <title>Genomic Encyclopedia of Type Strains, Phase IV (KMG-IV): sequencing the most valuable type-strain genomes for metagenomic binning, comparative biology and taxonomic classification.</title>
        <authorList>
            <person name="Goeker M."/>
        </authorList>
    </citation>
    <scope>NUCLEOTIDE SEQUENCE [LARGE SCALE GENOMIC DNA]</scope>
    <source>
        <strain evidence="2 3">DSM 105074</strain>
    </source>
</reference>
<dbReference type="EMBL" id="JACHGF010000002">
    <property type="protein sequence ID" value="MBB5283539.1"/>
    <property type="molecule type" value="Genomic_DNA"/>
</dbReference>
<gene>
    <name evidence="2" type="ORF">HNQ92_001665</name>
</gene>
<sequence>MPYKSKQPGGATKAGPTQTEKDKSEVKELNSDERERLNDIEDTYADENGEPDPSVVHVLHQNRNTDKPDINKPAYGGT</sequence>
<protein>
    <submittedName>
        <fullName evidence="2">Uncharacterized protein</fullName>
    </submittedName>
</protein>
<name>A0A840TV41_9BACT</name>
<dbReference type="AlphaFoldDB" id="A0A840TV41"/>
<organism evidence="2 3">
    <name type="scientific">Rhabdobacter roseus</name>
    <dbReference type="NCBI Taxonomy" id="1655419"/>
    <lineage>
        <taxon>Bacteria</taxon>
        <taxon>Pseudomonadati</taxon>
        <taxon>Bacteroidota</taxon>
        <taxon>Cytophagia</taxon>
        <taxon>Cytophagales</taxon>
        <taxon>Cytophagaceae</taxon>
        <taxon>Rhabdobacter</taxon>
    </lineage>
</organism>
<dbReference type="Proteomes" id="UP000557307">
    <property type="component" value="Unassembled WGS sequence"/>
</dbReference>